<evidence type="ECO:0000256" key="6">
    <source>
        <dbReference type="SAM" id="Phobius"/>
    </source>
</evidence>
<comment type="catalytic activity">
    <reaction evidence="1">
        <text>ATP + protein L-histidine = ADP + protein N-phospho-L-histidine.</text>
        <dbReference type="EC" id="2.7.13.3"/>
    </reaction>
</comment>
<dbReference type="PANTHER" id="PTHR43304:SF1">
    <property type="entry name" value="PAC DOMAIN-CONTAINING PROTEIN"/>
    <property type="match status" value="1"/>
</dbReference>
<gene>
    <name evidence="11" type="ORF">VRU48_08155</name>
</gene>
<dbReference type="PROSITE" id="PS50113">
    <property type="entry name" value="PAC"/>
    <property type="match status" value="2"/>
</dbReference>
<dbReference type="PANTHER" id="PTHR43304">
    <property type="entry name" value="PHYTOCHROME-LIKE PROTEIN CPH1"/>
    <property type="match status" value="1"/>
</dbReference>
<dbReference type="Pfam" id="PF02518">
    <property type="entry name" value="HATPase_c"/>
    <property type="match status" value="1"/>
</dbReference>
<dbReference type="InterPro" id="IPR003594">
    <property type="entry name" value="HATPase_dom"/>
</dbReference>
<dbReference type="InterPro" id="IPR005467">
    <property type="entry name" value="His_kinase_dom"/>
</dbReference>
<evidence type="ECO:0000256" key="5">
    <source>
        <dbReference type="ARBA" id="ARBA00022777"/>
    </source>
</evidence>
<dbReference type="InterPro" id="IPR000014">
    <property type="entry name" value="PAS"/>
</dbReference>
<dbReference type="Proteomes" id="UP001336835">
    <property type="component" value="Unassembled WGS sequence"/>
</dbReference>
<dbReference type="InterPro" id="IPR052162">
    <property type="entry name" value="Sensor_kinase/Photoreceptor"/>
</dbReference>
<dbReference type="InterPro" id="IPR035965">
    <property type="entry name" value="PAS-like_dom_sf"/>
</dbReference>
<dbReference type="InterPro" id="IPR006189">
    <property type="entry name" value="CHASE_dom"/>
</dbReference>
<dbReference type="PROSITE" id="PS50109">
    <property type="entry name" value="HIS_KIN"/>
    <property type="match status" value="1"/>
</dbReference>
<name>A0ABU7I6J0_9SPHI</name>
<dbReference type="SMART" id="SM00086">
    <property type="entry name" value="PAC"/>
    <property type="match status" value="2"/>
</dbReference>
<dbReference type="InterPro" id="IPR036890">
    <property type="entry name" value="HATPase_C_sf"/>
</dbReference>
<dbReference type="InterPro" id="IPR004358">
    <property type="entry name" value="Sig_transdc_His_kin-like_C"/>
</dbReference>
<dbReference type="Gene3D" id="3.30.450.20">
    <property type="entry name" value="PAS domain"/>
    <property type="match status" value="2"/>
</dbReference>
<keyword evidence="5" id="KW-0418">Kinase</keyword>
<feature type="domain" description="CHASE" evidence="10">
    <location>
        <begin position="109"/>
        <end position="198"/>
    </location>
</feature>
<feature type="domain" description="Histidine kinase" evidence="7">
    <location>
        <begin position="574"/>
        <end position="784"/>
    </location>
</feature>
<comment type="caution">
    <text evidence="11">The sequence shown here is derived from an EMBL/GenBank/DDBJ whole genome shotgun (WGS) entry which is preliminary data.</text>
</comment>
<dbReference type="SUPFAM" id="SSF55785">
    <property type="entry name" value="PYP-like sensor domain (PAS domain)"/>
    <property type="match status" value="2"/>
</dbReference>
<dbReference type="SMART" id="SM00387">
    <property type="entry name" value="HATPase_c"/>
    <property type="match status" value="1"/>
</dbReference>
<sequence length="784" mass="89579">MVKKSNKLSSWFISKPQTSGFITFFLLLTLISLIVHQRYELFRENKEREVSNILYGVKQNLEQSLKNSYTVALTLALTLDNKGVPDHFETVADRLIRSNPDLQAVQLVPNGVIKYMYPIKGNEQAINVDLFKSPPQTVLEVKKAIETKKMYYQGPVKLNQGGVGVVGRLPLYINNKFWGFSAVVIRLEKLFKNAGIDNKKYENYRFQFSKINPITKKEEFFLPVDERFSLKHAHSVVFPEGDWKLYVVDVNAYDTWFELASAILFGLSLAVLSSYLLSRLLRKQTQLQDLVNDQASQLINTESKFKNIFDNAAIGIARVDSRTGLILEVNRYLCNFLGYSERELMDKKIKSLIHIEDLEEDAKLFKQLLAGKIRQFSREKRYLSREGQIIWGNVIITPLWAVGEEPNNHIIIVEDVTKRKAEQQSLIESQQRIESLINTIDGIVWEGEPGTHSCTFISQKVKDILGYTVSQWTESPSFWFDHLHPDDKEWVKVFSEKATAERRKHDYEYRMLASDGSVVWIRDVVSVIDEPGQVLKLRGIMIDITNKKQSESALSKSFNLVTEQNKRLLNFSYIVSHNLRSHASNIQGISSLIENAKNDEERDEMIQLLKRVAGNLNETLFNLNNIVNIQTSIDIVVEPLNLYDYVLKTLATQNAQILAKDATVLNKVNSNIKINYNKAYLESILLNLVSNALRYSHPDRKPVISLSCFEENDQLVLRVSDNGIGIDLKKHGDKIFGIYQTFNGNADARGFGLFISKNQIEAMGGNIAVESAENMGTTFKIYFK</sequence>
<dbReference type="InterPro" id="IPR013655">
    <property type="entry name" value="PAS_fold_3"/>
</dbReference>
<evidence type="ECO:0000259" key="10">
    <source>
        <dbReference type="PROSITE" id="PS50839"/>
    </source>
</evidence>
<dbReference type="SMART" id="SM01079">
    <property type="entry name" value="CHASE"/>
    <property type="match status" value="1"/>
</dbReference>
<dbReference type="CDD" id="cd00130">
    <property type="entry name" value="PAS"/>
    <property type="match status" value="2"/>
</dbReference>
<keyword evidence="12" id="KW-1185">Reference proteome</keyword>
<dbReference type="InterPro" id="IPR000700">
    <property type="entry name" value="PAS-assoc_C"/>
</dbReference>
<reference evidence="11 12" key="1">
    <citation type="submission" date="2024-01" db="EMBL/GenBank/DDBJ databases">
        <title>Pedobacter sp. nov., isolated from fresh soil.</title>
        <authorList>
            <person name="Le N.T.T."/>
        </authorList>
    </citation>
    <scope>NUCLEOTIDE SEQUENCE [LARGE SCALE GENOMIC DNA]</scope>
    <source>
        <strain evidence="11 12">KR3-3</strain>
    </source>
</reference>
<dbReference type="NCBIfam" id="TIGR00229">
    <property type="entry name" value="sensory_box"/>
    <property type="match status" value="2"/>
</dbReference>
<dbReference type="Pfam" id="PF13426">
    <property type="entry name" value="PAS_9"/>
    <property type="match status" value="1"/>
</dbReference>
<evidence type="ECO:0000256" key="4">
    <source>
        <dbReference type="ARBA" id="ARBA00022679"/>
    </source>
</evidence>
<organism evidence="11 12">
    <name type="scientific">Pedobacter albus</name>
    <dbReference type="NCBI Taxonomy" id="3113905"/>
    <lineage>
        <taxon>Bacteria</taxon>
        <taxon>Pseudomonadati</taxon>
        <taxon>Bacteroidota</taxon>
        <taxon>Sphingobacteriia</taxon>
        <taxon>Sphingobacteriales</taxon>
        <taxon>Sphingobacteriaceae</taxon>
        <taxon>Pedobacter</taxon>
    </lineage>
</organism>
<feature type="domain" description="PAC" evidence="9">
    <location>
        <begin position="505"/>
        <end position="556"/>
    </location>
</feature>
<evidence type="ECO:0000313" key="11">
    <source>
        <dbReference type="EMBL" id="MEE1945076.1"/>
    </source>
</evidence>
<feature type="domain" description="PAC" evidence="9">
    <location>
        <begin position="376"/>
        <end position="428"/>
    </location>
</feature>
<dbReference type="PROSITE" id="PS50112">
    <property type="entry name" value="PAS"/>
    <property type="match status" value="2"/>
</dbReference>
<feature type="transmembrane region" description="Helical" evidence="6">
    <location>
        <begin position="21"/>
        <end position="39"/>
    </location>
</feature>
<feature type="transmembrane region" description="Helical" evidence="6">
    <location>
        <begin position="256"/>
        <end position="277"/>
    </location>
</feature>
<dbReference type="Gene3D" id="3.30.565.10">
    <property type="entry name" value="Histidine kinase-like ATPase, C-terminal domain"/>
    <property type="match status" value="1"/>
</dbReference>
<feature type="domain" description="PAS" evidence="8">
    <location>
        <begin position="429"/>
        <end position="502"/>
    </location>
</feature>
<evidence type="ECO:0000256" key="3">
    <source>
        <dbReference type="ARBA" id="ARBA00022553"/>
    </source>
</evidence>
<feature type="domain" description="PAS" evidence="8">
    <location>
        <begin position="301"/>
        <end position="372"/>
    </location>
</feature>
<dbReference type="InterPro" id="IPR001610">
    <property type="entry name" value="PAC"/>
</dbReference>
<evidence type="ECO:0000256" key="1">
    <source>
        <dbReference type="ARBA" id="ARBA00000085"/>
    </source>
</evidence>
<dbReference type="SMART" id="SM00091">
    <property type="entry name" value="PAS"/>
    <property type="match status" value="2"/>
</dbReference>
<keyword evidence="6" id="KW-1133">Transmembrane helix</keyword>
<evidence type="ECO:0000313" key="12">
    <source>
        <dbReference type="Proteomes" id="UP001336835"/>
    </source>
</evidence>
<dbReference type="Pfam" id="PF08447">
    <property type="entry name" value="PAS_3"/>
    <property type="match status" value="1"/>
</dbReference>
<keyword evidence="4" id="KW-0808">Transferase</keyword>
<dbReference type="RefSeq" id="WP_330107428.1">
    <property type="nucleotide sequence ID" value="NZ_JAZDQT010000001.1"/>
</dbReference>
<proteinExistence type="predicted"/>
<evidence type="ECO:0000259" key="8">
    <source>
        <dbReference type="PROSITE" id="PS50112"/>
    </source>
</evidence>
<keyword evidence="6" id="KW-0472">Membrane</keyword>
<accession>A0ABU7I6J0</accession>
<keyword evidence="6" id="KW-0812">Transmembrane</keyword>
<dbReference type="EC" id="2.7.13.3" evidence="2"/>
<dbReference type="EMBL" id="JAZDQT010000001">
    <property type="protein sequence ID" value="MEE1945076.1"/>
    <property type="molecule type" value="Genomic_DNA"/>
</dbReference>
<dbReference type="PROSITE" id="PS50839">
    <property type="entry name" value="CHASE"/>
    <property type="match status" value="1"/>
</dbReference>
<dbReference type="SUPFAM" id="SSF55874">
    <property type="entry name" value="ATPase domain of HSP90 chaperone/DNA topoisomerase II/histidine kinase"/>
    <property type="match status" value="1"/>
</dbReference>
<evidence type="ECO:0000259" key="9">
    <source>
        <dbReference type="PROSITE" id="PS50113"/>
    </source>
</evidence>
<protein>
    <recommendedName>
        <fullName evidence="2">histidine kinase</fullName>
        <ecNumber evidence="2">2.7.13.3</ecNumber>
    </recommendedName>
</protein>
<dbReference type="PRINTS" id="PR00344">
    <property type="entry name" value="BCTRLSENSOR"/>
</dbReference>
<evidence type="ECO:0000256" key="2">
    <source>
        <dbReference type="ARBA" id="ARBA00012438"/>
    </source>
</evidence>
<dbReference type="Pfam" id="PF03924">
    <property type="entry name" value="CHASE"/>
    <property type="match status" value="1"/>
</dbReference>
<evidence type="ECO:0000259" key="7">
    <source>
        <dbReference type="PROSITE" id="PS50109"/>
    </source>
</evidence>
<keyword evidence="3" id="KW-0597">Phosphoprotein</keyword>